<dbReference type="AlphaFoldDB" id="A0ABD5WKL2"/>
<keyword evidence="4" id="KW-1185">Reference proteome</keyword>
<dbReference type="EMBL" id="JBHSZH010000004">
    <property type="protein sequence ID" value="MFC7079440.1"/>
    <property type="molecule type" value="Genomic_DNA"/>
</dbReference>
<sequence>MRRRGPAVADNLVYHVAEFGVEARRVETGERVWRFGGRTEGQPEIDLVSTPVVASDSVYVPGWIQRDTMYGHLFVLDAQAGTEQTRVELGRNQEMGRSTPAVTSDLVFAATDAGDLYAFGECGTSILDSCLID</sequence>
<dbReference type="InterPro" id="IPR002372">
    <property type="entry name" value="PQQ_rpt_dom"/>
</dbReference>
<dbReference type="Pfam" id="PF13360">
    <property type="entry name" value="PQQ_2"/>
    <property type="match status" value="1"/>
</dbReference>
<dbReference type="InterPro" id="IPR011047">
    <property type="entry name" value="Quinoprotein_ADH-like_sf"/>
</dbReference>
<organism evidence="2 4">
    <name type="scientific">Halorussus caseinilyticus</name>
    <dbReference type="NCBI Taxonomy" id="3034025"/>
    <lineage>
        <taxon>Archaea</taxon>
        <taxon>Methanobacteriati</taxon>
        <taxon>Methanobacteriota</taxon>
        <taxon>Stenosarchaea group</taxon>
        <taxon>Halobacteria</taxon>
        <taxon>Halobacteriales</taxon>
        <taxon>Haladaptataceae</taxon>
        <taxon>Halorussus</taxon>
    </lineage>
</organism>
<reference evidence="2" key="1">
    <citation type="journal article" date="2014" name="Int. J. Syst. Evol. Microbiol.">
        <title>Complete genome sequence of Corynebacterium casei LMG S-19264T (=DSM 44701T), isolated from a smear-ripened cheese.</title>
        <authorList>
            <consortium name="US DOE Joint Genome Institute (JGI-PGF)"/>
            <person name="Walter F."/>
            <person name="Albersmeier A."/>
            <person name="Kalinowski J."/>
            <person name="Ruckert C."/>
        </authorList>
    </citation>
    <scope>NUCLEOTIDE SEQUENCE [LARGE SCALE GENOMIC DNA]</scope>
    <source>
        <strain evidence="2">CCM 7472</strain>
    </source>
</reference>
<evidence type="ECO:0000313" key="3">
    <source>
        <dbReference type="EMBL" id="MFC7079524.1"/>
    </source>
</evidence>
<evidence type="ECO:0000313" key="2">
    <source>
        <dbReference type="EMBL" id="MFC7079440.1"/>
    </source>
</evidence>
<accession>A0ABD5WKL2</accession>
<dbReference type="Proteomes" id="UP001596407">
    <property type="component" value="Unassembled WGS sequence"/>
</dbReference>
<dbReference type="InterPro" id="IPR015943">
    <property type="entry name" value="WD40/YVTN_repeat-like_dom_sf"/>
</dbReference>
<dbReference type="EMBL" id="JBHSZH010000004">
    <property type="protein sequence ID" value="MFC7079524.1"/>
    <property type="molecule type" value="Genomic_DNA"/>
</dbReference>
<feature type="domain" description="Pyrrolo-quinoline quinone repeat" evidence="1">
    <location>
        <begin position="6"/>
        <end position="121"/>
    </location>
</feature>
<reference evidence="2" key="3">
    <citation type="submission" date="2024-09" db="EMBL/GenBank/DDBJ databases">
        <authorList>
            <person name="Sun Q."/>
        </authorList>
    </citation>
    <scope>NUCLEOTIDE SEQUENCE</scope>
    <source>
        <strain evidence="2">CCM 7472</strain>
    </source>
</reference>
<evidence type="ECO:0000313" key="4">
    <source>
        <dbReference type="Proteomes" id="UP001596407"/>
    </source>
</evidence>
<reference evidence="4" key="2">
    <citation type="journal article" date="2019" name="Int. J. Syst. Evol. Microbiol.">
        <title>The Global Catalogue of Microorganisms (GCM) 10K type strain sequencing project: providing services to taxonomists for standard genome sequencing and annotation.</title>
        <authorList>
            <consortium name="The Broad Institute Genomics Platform"/>
            <consortium name="The Broad Institute Genome Sequencing Center for Infectious Disease"/>
            <person name="Wu L."/>
            <person name="Ma J."/>
        </authorList>
    </citation>
    <scope>NUCLEOTIDE SEQUENCE [LARGE SCALE GENOMIC DNA]</scope>
    <source>
        <strain evidence="4">DT72</strain>
    </source>
</reference>
<dbReference type="RefSeq" id="WP_382208924.1">
    <property type="nucleotide sequence ID" value="NZ_JBHSZH010000004.1"/>
</dbReference>
<proteinExistence type="predicted"/>
<gene>
    <name evidence="2" type="ORF">ACFQJ6_03990</name>
    <name evidence="3" type="ORF">ACFQJ6_04525</name>
</gene>
<dbReference type="SUPFAM" id="SSF50998">
    <property type="entry name" value="Quinoprotein alcohol dehydrogenase-like"/>
    <property type="match status" value="1"/>
</dbReference>
<comment type="caution">
    <text evidence="2">The sequence shown here is derived from an EMBL/GenBank/DDBJ whole genome shotgun (WGS) entry which is preliminary data.</text>
</comment>
<evidence type="ECO:0000259" key="1">
    <source>
        <dbReference type="Pfam" id="PF13360"/>
    </source>
</evidence>
<protein>
    <submittedName>
        <fullName evidence="2">PQQ-binding-like beta-propeller repeat protein</fullName>
    </submittedName>
</protein>
<dbReference type="Gene3D" id="2.130.10.10">
    <property type="entry name" value="YVTN repeat-like/Quinoprotein amine dehydrogenase"/>
    <property type="match status" value="1"/>
</dbReference>
<name>A0ABD5WKL2_9EURY</name>